<evidence type="ECO:0000313" key="2">
    <source>
        <dbReference type="Proteomes" id="UP000823937"/>
    </source>
</evidence>
<dbReference type="Proteomes" id="UP000823937">
    <property type="component" value="Unassembled WGS sequence"/>
</dbReference>
<accession>A0A9D1PKZ3</accession>
<sequence>MRRKKYKKIADQALLDAIFDAEREWKHLRRIVENSIDPMLETEQHVKLAEAKYMFLLKEAKRRKVSVLQY</sequence>
<evidence type="ECO:0000313" key="1">
    <source>
        <dbReference type="EMBL" id="HIV74418.1"/>
    </source>
</evidence>
<proteinExistence type="predicted"/>
<dbReference type="AlphaFoldDB" id="A0A9D1PKZ3"/>
<reference evidence="1" key="2">
    <citation type="submission" date="2021-04" db="EMBL/GenBank/DDBJ databases">
        <authorList>
            <person name="Gilroy R."/>
        </authorList>
    </citation>
    <scope>NUCLEOTIDE SEQUENCE</scope>
    <source>
        <strain evidence="1">CHK169-2315</strain>
    </source>
</reference>
<dbReference type="EMBL" id="DXHX01000073">
    <property type="protein sequence ID" value="HIV74418.1"/>
    <property type="molecule type" value="Genomic_DNA"/>
</dbReference>
<dbReference type="Pfam" id="PF10704">
    <property type="entry name" value="DUF2508"/>
    <property type="match status" value="1"/>
</dbReference>
<protein>
    <submittedName>
        <fullName evidence="1">YaaL family protein</fullName>
    </submittedName>
</protein>
<name>A0A9D1PKZ3_9BACI</name>
<gene>
    <name evidence="1" type="ORF">H9895_04970</name>
</gene>
<organism evidence="1 2">
    <name type="scientific">Candidatus Pseudogracilibacillus intestinigallinarum</name>
    <dbReference type="NCBI Taxonomy" id="2838742"/>
    <lineage>
        <taxon>Bacteria</taxon>
        <taxon>Bacillati</taxon>
        <taxon>Bacillota</taxon>
        <taxon>Bacilli</taxon>
        <taxon>Bacillales</taxon>
        <taxon>Bacillaceae</taxon>
        <taxon>Pseudogracilibacillus</taxon>
    </lineage>
</organism>
<comment type="caution">
    <text evidence="1">The sequence shown here is derived from an EMBL/GenBank/DDBJ whole genome shotgun (WGS) entry which is preliminary data.</text>
</comment>
<reference evidence="1" key="1">
    <citation type="journal article" date="2021" name="PeerJ">
        <title>Extensive microbial diversity within the chicken gut microbiome revealed by metagenomics and culture.</title>
        <authorList>
            <person name="Gilroy R."/>
            <person name="Ravi A."/>
            <person name="Getino M."/>
            <person name="Pursley I."/>
            <person name="Horton D.L."/>
            <person name="Alikhan N.F."/>
            <person name="Baker D."/>
            <person name="Gharbi K."/>
            <person name="Hall N."/>
            <person name="Watson M."/>
            <person name="Adriaenssens E.M."/>
            <person name="Foster-Nyarko E."/>
            <person name="Jarju S."/>
            <person name="Secka A."/>
            <person name="Antonio M."/>
            <person name="Oren A."/>
            <person name="Chaudhuri R.R."/>
            <person name="La Ragione R."/>
            <person name="Hildebrand F."/>
            <person name="Pallen M.J."/>
        </authorList>
    </citation>
    <scope>NUCLEOTIDE SEQUENCE</scope>
    <source>
        <strain evidence="1">CHK169-2315</strain>
    </source>
</reference>
<dbReference type="InterPro" id="IPR019644">
    <property type="entry name" value="DUF2508"/>
</dbReference>